<name>X1UZS2_9ZZZZ</name>
<feature type="non-terminal residue" evidence="1">
    <location>
        <position position="243"/>
    </location>
</feature>
<accession>X1UZS2</accession>
<feature type="non-terminal residue" evidence="1">
    <location>
        <position position="1"/>
    </location>
</feature>
<proteinExistence type="predicted"/>
<sequence>GLNSPFTTYDTVYSRLTRIGITPHPAIVPTKDIIDLHNKGLTPSTIAKMLGLTRGAVYMRLVSEGITPHRTYPLAPVVPTEDIIDLHNEGLTPGEIAARLNMGYVAVYMRLQRAGMTPNVSPLWVKAKERKPKIVKLHREGLNQKQIAERLGLTPRQVGLSLREEGEIPRPSAKESMHTLQAMDEIIRLSKEGVPRYEIAKHIDSTWPLVAAALKKASGEPIWPACEELTTWAETLLPLLDEI</sequence>
<protein>
    <submittedName>
        <fullName evidence="1">Uncharacterized protein</fullName>
    </submittedName>
</protein>
<organism evidence="1">
    <name type="scientific">marine sediment metagenome</name>
    <dbReference type="NCBI Taxonomy" id="412755"/>
    <lineage>
        <taxon>unclassified sequences</taxon>
        <taxon>metagenomes</taxon>
        <taxon>ecological metagenomes</taxon>
    </lineage>
</organism>
<evidence type="ECO:0000313" key="1">
    <source>
        <dbReference type="EMBL" id="GAJ09072.1"/>
    </source>
</evidence>
<dbReference type="AlphaFoldDB" id="X1UZS2"/>
<comment type="caution">
    <text evidence="1">The sequence shown here is derived from an EMBL/GenBank/DDBJ whole genome shotgun (WGS) entry which is preliminary data.</text>
</comment>
<reference evidence="1" key="1">
    <citation type="journal article" date="2014" name="Front. Microbiol.">
        <title>High frequency of phylogenetically diverse reductive dehalogenase-homologous genes in deep subseafloor sedimentary metagenomes.</title>
        <authorList>
            <person name="Kawai M."/>
            <person name="Futagami T."/>
            <person name="Toyoda A."/>
            <person name="Takaki Y."/>
            <person name="Nishi S."/>
            <person name="Hori S."/>
            <person name="Arai W."/>
            <person name="Tsubouchi T."/>
            <person name="Morono Y."/>
            <person name="Uchiyama I."/>
            <person name="Ito T."/>
            <person name="Fujiyama A."/>
            <person name="Inagaki F."/>
            <person name="Takami H."/>
        </authorList>
    </citation>
    <scope>NUCLEOTIDE SEQUENCE</scope>
    <source>
        <strain evidence="1">Expedition CK06-06</strain>
    </source>
</reference>
<dbReference type="EMBL" id="BARW01032053">
    <property type="protein sequence ID" value="GAJ09072.1"/>
    <property type="molecule type" value="Genomic_DNA"/>
</dbReference>
<gene>
    <name evidence="1" type="ORF">S12H4_50826</name>
</gene>